<feature type="compositionally biased region" description="Basic and acidic residues" evidence="1">
    <location>
        <begin position="68"/>
        <end position="80"/>
    </location>
</feature>
<proteinExistence type="predicted"/>
<organism evidence="2 3">
    <name type="scientific">Prorocentrum cordatum</name>
    <dbReference type="NCBI Taxonomy" id="2364126"/>
    <lineage>
        <taxon>Eukaryota</taxon>
        <taxon>Sar</taxon>
        <taxon>Alveolata</taxon>
        <taxon>Dinophyceae</taxon>
        <taxon>Prorocentrales</taxon>
        <taxon>Prorocentraceae</taxon>
        <taxon>Prorocentrum</taxon>
    </lineage>
</organism>
<reference evidence="2" key="1">
    <citation type="submission" date="2023-10" db="EMBL/GenBank/DDBJ databases">
        <authorList>
            <person name="Chen Y."/>
            <person name="Shah S."/>
            <person name="Dougan E. K."/>
            <person name="Thang M."/>
            <person name="Chan C."/>
        </authorList>
    </citation>
    <scope>NUCLEOTIDE SEQUENCE [LARGE SCALE GENOMIC DNA]</scope>
</reference>
<gene>
    <name evidence="2" type="ORF">PCOR1329_LOCUS84748</name>
</gene>
<protein>
    <submittedName>
        <fullName evidence="2">Uncharacterized protein</fullName>
    </submittedName>
</protein>
<dbReference type="EMBL" id="CAUYUJ010022430">
    <property type="protein sequence ID" value="CAK0910618.1"/>
    <property type="molecule type" value="Genomic_DNA"/>
</dbReference>
<evidence type="ECO:0000256" key="1">
    <source>
        <dbReference type="SAM" id="MobiDB-lite"/>
    </source>
</evidence>
<evidence type="ECO:0000313" key="3">
    <source>
        <dbReference type="Proteomes" id="UP001189429"/>
    </source>
</evidence>
<comment type="caution">
    <text evidence="2">The sequence shown here is derived from an EMBL/GenBank/DDBJ whole genome shotgun (WGS) entry which is preliminary data.</text>
</comment>
<evidence type="ECO:0000313" key="2">
    <source>
        <dbReference type="EMBL" id="CAK0910618.1"/>
    </source>
</evidence>
<name>A0ABN9YGC9_9DINO</name>
<feature type="region of interest" description="Disordered" evidence="1">
    <location>
        <begin position="137"/>
        <end position="232"/>
    </location>
</feature>
<feature type="compositionally biased region" description="Basic and acidic residues" evidence="1">
    <location>
        <begin position="145"/>
        <end position="157"/>
    </location>
</feature>
<feature type="compositionally biased region" description="Low complexity" evidence="1">
    <location>
        <begin position="27"/>
        <end position="39"/>
    </location>
</feature>
<sequence>MPCYLSACERLAVRVLSSTFALSEGVASSSTASLPSASTRWGGSGGVDAMEDAENRDVEYEDQDVDGDGAKGESTAHEGVEGEPDGLEDEGVTGDFSRDMLTYSDAGRRRRLRLARAPRGGGVRPMRRGRGLVPWSRFPTGVRRLPFEPDPSNKRVDAALPAATPSESPQRQSSSGHFSKSEAVIQLEAPQVEALPQSPRGALGGARLPLFPGSCPQTKRRPTYKTHASLVG</sequence>
<feature type="region of interest" description="Disordered" evidence="1">
    <location>
        <begin position="26"/>
        <end position="102"/>
    </location>
</feature>
<dbReference type="Proteomes" id="UP001189429">
    <property type="component" value="Unassembled WGS sequence"/>
</dbReference>
<accession>A0ABN9YGC9</accession>
<feature type="compositionally biased region" description="Polar residues" evidence="1">
    <location>
        <begin position="165"/>
        <end position="178"/>
    </location>
</feature>
<feature type="compositionally biased region" description="Acidic residues" evidence="1">
    <location>
        <begin position="81"/>
        <end position="92"/>
    </location>
</feature>
<keyword evidence="3" id="KW-1185">Reference proteome</keyword>